<dbReference type="EMBL" id="ANIY01004455">
    <property type="protein sequence ID" value="ETP29375.1"/>
    <property type="molecule type" value="Genomic_DNA"/>
</dbReference>
<organism evidence="1 2">
    <name type="scientific">Phytophthora nicotianae P10297</name>
    <dbReference type="NCBI Taxonomy" id="1317064"/>
    <lineage>
        <taxon>Eukaryota</taxon>
        <taxon>Sar</taxon>
        <taxon>Stramenopiles</taxon>
        <taxon>Oomycota</taxon>
        <taxon>Peronosporomycetes</taxon>
        <taxon>Peronosporales</taxon>
        <taxon>Peronosporaceae</taxon>
        <taxon>Phytophthora</taxon>
    </lineage>
</organism>
<evidence type="ECO:0000313" key="2">
    <source>
        <dbReference type="Proteomes" id="UP000018948"/>
    </source>
</evidence>
<accession>W2Y2N1</accession>
<dbReference type="AlphaFoldDB" id="W2Y2N1"/>
<dbReference type="Proteomes" id="UP000018948">
    <property type="component" value="Unassembled WGS sequence"/>
</dbReference>
<evidence type="ECO:0000313" key="1">
    <source>
        <dbReference type="EMBL" id="ETP29375.1"/>
    </source>
</evidence>
<sequence length="40" mass="4432">MNEHEVIHGEKGMFSKAVDQFPALFNSATRAANLAKAVDW</sequence>
<reference evidence="1 2" key="1">
    <citation type="submission" date="2013-11" db="EMBL/GenBank/DDBJ databases">
        <title>The Genome Sequence of Phytophthora parasitica P10297.</title>
        <authorList>
            <consortium name="The Broad Institute Genomics Platform"/>
            <person name="Russ C."/>
            <person name="Tyler B."/>
            <person name="Panabieres F."/>
            <person name="Shan W."/>
            <person name="Tripathy S."/>
            <person name="Grunwald N."/>
            <person name="Machado M."/>
            <person name="Johnson C.S."/>
            <person name="Walker B."/>
            <person name="Young S.K."/>
            <person name="Zeng Q."/>
            <person name="Gargeya S."/>
            <person name="Fitzgerald M."/>
            <person name="Haas B."/>
            <person name="Abouelleil A."/>
            <person name="Allen A.W."/>
            <person name="Alvarado L."/>
            <person name="Arachchi H.M."/>
            <person name="Berlin A.M."/>
            <person name="Chapman S.B."/>
            <person name="Gainer-Dewar J."/>
            <person name="Goldberg J."/>
            <person name="Griggs A."/>
            <person name="Gujja S."/>
            <person name="Hansen M."/>
            <person name="Howarth C."/>
            <person name="Imamovic A."/>
            <person name="Ireland A."/>
            <person name="Larimer J."/>
            <person name="McCowan C."/>
            <person name="Murphy C."/>
            <person name="Pearson M."/>
            <person name="Poon T.W."/>
            <person name="Priest M."/>
            <person name="Roberts A."/>
            <person name="Saif S."/>
            <person name="Shea T."/>
            <person name="Sisk P."/>
            <person name="Sykes S."/>
            <person name="Wortman J."/>
            <person name="Nusbaum C."/>
            <person name="Birren B."/>
        </authorList>
    </citation>
    <scope>NUCLEOTIDE SEQUENCE [LARGE SCALE GENOMIC DNA]</scope>
    <source>
        <strain evidence="1 2">P10297</strain>
    </source>
</reference>
<proteinExistence type="predicted"/>
<gene>
    <name evidence="1" type="ORF">F442_21461</name>
</gene>
<comment type="caution">
    <text evidence="1">The sequence shown here is derived from an EMBL/GenBank/DDBJ whole genome shotgun (WGS) entry which is preliminary data.</text>
</comment>
<protein>
    <submittedName>
        <fullName evidence="1">Uncharacterized protein</fullName>
    </submittedName>
</protein>
<name>W2Y2N1_PHYNI</name>
<dbReference type="OrthoDB" id="120304at2759"/>